<proteinExistence type="predicted"/>
<dbReference type="Proteomes" id="UP000051096">
    <property type="component" value="Unassembled WGS sequence"/>
</dbReference>
<comment type="caution">
    <text evidence="1">The sequence shown here is derived from an EMBL/GenBank/DDBJ whole genome shotgun (WGS) entry which is preliminary data.</text>
</comment>
<accession>A0A0S8GKF1</accession>
<organism evidence="1 2">
    <name type="scientific">candidate division WOR_3 bacterium SM23_60</name>
    <dbReference type="NCBI Taxonomy" id="1703780"/>
    <lineage>
        <taxon>Bacteria</taxon>
        <taxon>Bacteria division WOR-3</taxon>
    </lineage>
</organism>
<evidence type="ECO:0000313" key="1">
    <source>
        <dbReference type="EMBL" id="KPK73495.1"/>
    </source>
</evidence>
<protein>
    <submittedName>
        <fullName evidence="1">Uncharacterized protein</fullName>
    </submittedName>
</protein>
<dbReference type="EMBL" id="LJUO01000008">
    <property type="protein sequence ID" value="KPK73495.1"/>
    <property type="molecule type" value="Genomic_DNA"/>
</dbReference>
<reference evidence="1 2" key="1">
    <citation type="journal article" date="2015" name="Microbiome">
        <title>Genomic resolution of linkages in carbon, nitrogen, and sulfur cycling among widespread estuary sediment bacteria.</title>
        <authorList>
            <person name="Baker B.J."/>
            <person name="Lazar C.S."/>
            <person name="Teske A.P."/>
            <person name="Dick G.J."/>
        </authorList>
    </citation>
    <scope>NUCLEOTIDE SEQUENCE [LARGE SCALE GENOMIC DNA]</scope>
    <source>
        <strain evidence="1">SM23_60</strain>
    </source>
</reference>
<name>A0A0S8GKF1_UNCW3</name>
<evidence type="ECO:0000313" key="2">
    <source>
        <dbReference type="Proteomes" id="UP000051096"/>
    </source>
</evidence>
<sequence length="384" mass="44147">MKWYYIIILCVLGTYGFAQVEVYGYFEPQYAGIYLDTMYYQQSYTKLRVDMTTAVKHTEFGADIIYLLYFGARQWNILDFLPQRIVSAVPPELYPYYEFILNDTVYLDNAYARLSFGRFAVTAGKQQISLGTGYFTNPIDVFNTKDALDPTYEQPGHYAVRLDWYPGYRFNWTCLYSPVEYDWENSGKLIRAKLGLGHFDVSATGYQYQYRTTDFYTFSVTQQRRTLLGIDVVGELLGLGVWGEGAYNVLDSDDDFCEFVIGGDYTFESGLYTMIEYHHNSLGSPTDQYDLNDWMRFITGETKTIAQDQMYGRIQYPLTDLLLIGGSVLFCITDQSAAFVPMVYYSLFENVELTGMLNVYVGEEGKNYSSQLGSGGFVRANVYF</sequence>
<gene>
    <name evidence="1" type="ORF">AMJ87_01555</name>
</gene>
<dbReference type="AlphaFoldDB" id="A0A0S8GKF1"/>